<protein>
    <recommendedName>
        <fullName evidence="3">DNA2/NAM7 helicase helicase domain-containing protein</fullName>
    </recommendedName>
</protein>
<dbReference type="PANTHER" id="PTHR21529:SF4">
    <property type="entry name" value="TPR AND ANKYRIN REPEAT-CONTAINING PROTEIN 1"/>
    <property type="match status" value="1"/>
</dbReference>
<reference evidence="1 2" key="1">
    <citation type="submission" date="2019-09" db="EMBL/GenBank/DDBJ databases">
        <authorList>
            <person name="Ou C."/>
        </authorList>
    </citation>
    <scope>NUCLEOTIDE SEQUENCE [LARGE SCALE GENOMIC DNA]</scope>
    <source>
        <strain evidence="1">S2</strain>
        <tissue evidence="1">Leaf</tissue>
    </source>
</reference>
<name>A0A5N5FB27_9ROSA</name>
<dbReference type="EMBL" id="SMOL01000753">
    <property type="protein sequence ID" value="KAB2600275.1"/>
    <property type="molecule type" value="Genomic_DNA"/>
</dbReference>
<evidence type="ECO:0008006" key="3">
    <source>
        <dbReference type="Google" id="ProtNLM"/>
    </source>
</evidence>
<reference evidence="2" key="2">
    <citation type="submission" date="2019-10" db="EMBL/GenBank/DDBJ databases">
        <title>A de novo genome assembly of a pear dwarfing rootstock.</title>
        <authorList>
            <person name="Wang F."/>
            <person name="Wang J."/>
            <person name="Li S."/>
            <person name="Zhang Y."/>
            <person name="Fang M."/>
            <person name="Ma L."/>
            <person name="Zhao Y."/>
            <person name="Jiang S."/>
        </authorList>
    </citation>
    <scope>NUCLEOTIDE SEQUENCE [LARGE SCALE GENOMIC DNA]</scope>
</reference>
<comment type="caution">
    <text evidence="1">The sequence shown here is derived from an EMBL/GenBank/DDBJ whole genome shotgun (WGS) entry which is preliminary data.</text>
</comment>
<accession>A0A5N5FB27</accession>
<gene>
    <name evidence="1" type="ORF">D8674_010546</name>
</gene>
<keyword evidence="2" id="KW-1185">Reference proteome</keyword>
<dbReference type="AlphaFoldDB" id="A0A5N5FB27"/>
<evidence type="ECO:0000313" key="2">
    <source>
        <dbReference type="Proteomes" id="UP000327157"/>
    </source>
</evidence>
<dbReference type="OrthoDB" id="6513042at2759"/>
<evidence type="ECO:0000313" key="1">
    <source>
        <dbReference type="EMBL" id="KAB2600275.1"/>
    </source>
</evidence>
<dbReference type="InterPro" id="IPR039904">
    <property type="entry name" value="TRANK1"/>
</dbReference>
<dbReference type="PANTHER" id="PTHR21529">
    <property type="entry name" value="MAMMARY TURMOR VIRUS RECEPTOR HOMOLOG 1, 2 MTVR1, 2"/>
    <property type="match status" value="1"/>
</dbReference>
<reference evidence="1 2" key="3">
    <citation type="submission" date="2019-11" db="EMBL/GenBank/DDBJ databases">
        <title>A de novo genome assembly of a pear dwarfing rootstock.</title>
        <authorList>
            <person name="Wang F."/>
            <person name="Wang J."/>
            <person name="Li S."/>
            <person name="Zhang Y."/>
            <person name="Fang M."/>
            <person name="Ma L."/>
            <person name="Zhao Y."/>
            <person name="Jiang S."/>
        </authorList>
    </citation>
    <scope>NUCLEOTIDE SEQUENCE [LARGE SCALE GENOMIC DNA]</scope>
    <source>
        <strain evidence="1">S2</strain>
        <tissue evidence="1">Leaf</tissue>
    </source>
</reference>
<dbReference type="Proteomes" id="UP000327157">
    <property type="component" value="Chromosome 13"/>
</dbReference>
<sequence>MDRDEETTVKKEGVAGRSLIDLVFFRSLRDVLSRDLYKHQTDGIVPLELLVIDEAAQLKECESAILLQLPGLHHAILIGEALLELDQLHIPLDPDSLLFKNAKWKVWFSNAFKNSISKVKDTKICQSVISSLERLSSGWRQSQNDKEILLDAGTSAQLLYKYEVNSLLYLIWSVDVIQQNSVFIQVIKIWDILPLSDILRLAKSLDTVFGAIQSIR</sequence>
<organism evidence="1 2">
    <name type="scientific">Pyrus ussuriensis x Pyrus communis</name>
    <dbReference type="NCBI Taxonomy" id="2448454"/>
    <lineage>
        <taxon>Eukaryota</taxon>
        <taxon>Viridiplantae</taxon>
        <taxon>Streptophyta</taxon>
        <taxon>Embryophyta</taxon>
        <taxon>Tracheophyta</taxon>
        <taxon>Spermatophyta</taxon>
        <taxon>Magnoliopsida</taxon>
        <taxon>eudicotyledons</taxon>
        <taxon>Gunneridae</taxon>
        <taxon>Pentapetalae</taxon>
        <taxon>rosids</taxon>
        <taxon>fabids</taxon>
        <taxon>Rosales</taxon>
        <taxon>Rosaceae</taxon>
        <taxon>Amygdaloideae</taxon>
        <taxon>Maleae</taxon>
        <taxon>Pyrus</taxon>
    </lineage>
</organism>
<proteinExistence type="predicted"/>